<organism evidence="2 3">
    <name type="scientific">Actinocorallia libanotica</name>
    <dbReference type="NCBI Taxonomy" id="46162"/>
    <lineage>
        <taxon>Bacteria</taxon>
        <taxon>Bacillati</taxon>
        <taxon>Actinomycetota</taxon>
        <taxon>Actinomycetes</taxon>
        <taxon>Streptosporangiales</taxon>
        <taxon>Thermomonosporaceae</taxon>
        <taxon>Actinocorallia</taxon>
    </lineage>
</organism>
<gene>
    <name evidence="2" type="ORF">GCM10009550_58170</name>
</gene>
<keyword evidence="3" id="KW-1185">Reference proteome</keyword>
<dbReference type="RefSeq" id="WP_344244198.1">
    <property type="nucleotide sequence ID" value="NZ_BAAAHH010000029.1"/>
</dbReference>
<accession>A0ABN1RSY1</accession>
<name>A0ABN1RSY1_9ACTN</name>
<dbReference type="EMBL" id="BAAAHH010000029">
    <property type="protein sequence ID" value="GAA0963118.1"/>
    <property type="molecule type" value="Genomic_DNA"/>
</dbReference>
<sequence length="83" mass="9348">MNFLRVWWRKSSYSTEQGNCLEVSVWRKTSSSTQQGSCVEVAPTRSVVLARDSKNPDGHVLGFGPSEWRAFVSSVKAGRHDLY</sequence>
<evidence type="ECO:0000259" key="1">
    <source>
        <dbReference type="Pfam" id="PF04149"/>
    </source>
</evidence>
<feature type="domain" description="DUF397" evidence="1">
    <location>
        <begin position="25"/>
        <end position="76"/>
    </location>
</feature>
<comment type="caution">
    <text evidence="2">The sequence shown here is derived from an EMBL/GenBank/DDBJ whole genome shotgun (WGS) entry which is preliminary data.</text>
</comment>
<dbReference type="Pfam" id="PF04149">
    <property type="entry name" value="DUF397"/>
    <property type="match status" value="1"/>
</dbReference>
<evidence type="ECO:0000313" key="3">
    <source>
        <dbReference type="Proteomes" id="UP001500665"/>
    </source>
</evidence>
<evidence type="ECO:0000313" key="2">
    <source>
        <dbReference type="EMBL" id="GAA0963118.1"/>
    </source>
</evidence>
<reference evidence="2 3" key="1">
    <citation type="journal article" date="2019" name="Int. J. Syst. Evol. Microbiol.">
        <title>The Global Catalogue of Microorganisms (GCM) 10K type strain sequencing project: providing services to taxonomists for standard genome sequencing and annotation.</title>
        <authorList>
            <consortium name="The Broad Institute Genomics Platform"/>
            <consortium name="The Broad Institute Genome Sequencing Center for Infectious Disease"/>
            <person name="Wu L."/>
            <person name="Ma J."/>
        </authorList>
    </citation>
    <scope>NUCLEOTIDE SEQUENCE [LARGE SCALE GENOMIC DNA]</scope>
    <source>
        <strain evidence="2 3">JCM 10696</strain>
    </source>
</reference>
<protein>
    <submittedName>
        <fullName evidence="2">DUF397 domain-containing protein</fullName>
    </submittedName>
</protein>
<dbReference type="Proteomes" id="UP001500665">
    <property type="component" value="Unassembled WGS sequence"/>
</dbReference>
<proteinExistence type="predicted"/>
<dbReference type="InterPro" id="IPR007278">
    <property type="entry name" value="DUF397"/>
</dbReference>